<dbReference type="PANTHER" id="PTHR46338">
    <property type="entry name" value="TRANSCRIPTION INITIATION FACTOR TFIID SUBUNIT 8"/>
    <property type="match status" value="1"/>
</dbReference>
<dbReference type="Gene3D" id="1.10.20.10">
    <property type="entry name" value="Histone, subunit A"/>
    <property type="match status" value="1"/>
</dbReference>
<dbReference type="PANTHER" id="PTHR46338:SF21">
    <property type="entry name" value="OS02G0699900 PROTEIN"/>
    <property type="match status" value="1"/>
</dbReference>
<dbReference type="InterPro" id="IPR009072">
    <property type="entry name" value="Histone-fold"/>
</dbReference>
<dbReference type="InterPro" id="IPR037818">
    <property type="entry name" value="TAF8"/>
</dbReference>
<comment type="caution">
    <text evidence="6">The sequence shown here is derived from an EMBL/GenBank/DDBJ whole genome shotgun (WGS) entry which is preliminary data.</text>
</comment>
<keyword evidence="3" id="KW-0804">Transcription</keyword>
<evidence type="ECO:0000313" key="6">
    <source>
        <dbReference type="EMBL" id="KAF8641565.1"/>
    </source>
</evidence>
<dbReference type="InterPro" id="IPR006565">
    <property type="entry name" value="BTP"/>
</dbReference>
<evidence type="ECO:0000256" key="4">
    <source>
        <dbReference type="ARBA" id="ARBA00023242"/>
    </source>
</evidence>
<organism evidence="6 7">
    <name type="scientific">Digitaria exilis</name>
    <dbReference type="NCBI Taxonomy" id="1010633"/>
    <lineage>
        <taxon>Eukaryota</taxon>
        <taxon>Viridiplantae</taxon>
        <taxon>Streptophyta</taxon>
        <taxon>Embryophyta</taxon>
        <taxon>Tracheophyta</taxon>
        <taxon>Spermatophyta</taxon>
        <taxon>Magnoliopsida</taxon>
        <taxon>Liliopsida</taxon>
        <taxon>Poales</taxon>
        <taxon>Poaceae</taxon>
        <taxon>PACMAD clade</taxon>
        <taxon>Panicoideae</taxon>
        <taxon>Panicodae</taxon>
        <taxon>Paniceae</taxon>
        <taxon>Anthephorinae</taxon>
        <taxon>Digitaria</taxon>
    </lineage>
</organism>
<keyword evidence="4" id="KW-0539">Nucleus</keyword>
<evidence type="ECO:0000313" key="7">
    <source>
        <dbReference type="Proteomes" id="UP000636709"/>
    </source>
</evidence>
<evidence type="ECO:0000256" key="1">
    <source>
        <dbReference type="ARBA" id="ARBA00004123"/>
    </source>
</evidence>
<dbReference type="OrthoDB" id="436852at2759"/>
<comment type="subcellular location">
    <subcellularLocation>
        <location evidence="1">Nucleus</location>
    </subcellularLocation>
</comment>
<proteinExistence type="predicted"/>
<evidence type="ECO:0000256" key="3">
    <source>
        <dbReference type="ARBA" id="ARBA00023163"/>
    </source>
</evidence>
<dbReference type="AlphaFoldDB" id="A0A834ZVS2"/>
<sequence>MGTPVKRPFDAAAASPIPHRFQAAVSTISTAQILQASGYSAAEAAALRALSDIAGRYIKSLGRNAVAFAELHGRTEPNVANVVLALEEHMLGGFPGASNPTRPVLCSGALTELARFVALVTEVPFAKPLPRRALGSSSSKVWESFMAAEREPLLRHVPHWLPRFPEGWDERLHSHGEAASKDKDTREEVTVIANGNLVENGRRAVLENREKKVSFLLVDKRRQRRPQTVPLEKCGGAMELFVEKPEKILYNSNGCVCIEPTT</sequence>
<evidence type="ECO:0000256" key="2">
    <source>
        <dbReference type="ARBA" id="ARBA00023015"/>
    </source>
</evidence>
<dbReference type="EMBL" id="JACEFO010003314">
    <property type="protein sequence ID" value="KAF8641565.1"/>
    <property type="molecule type" value="Genomic_DNA"/>
</dbReference>
<name>A0A834ZVS2_9POAL</name>
<gene>
    <name evidence="6" type="ORF">HU200_067753</name>
</gene>
<reference evidence="6" key="1">
    <citation type="submission" date="2020-07" db="EMBL/GenBank/DDBJ databases">
        <title>Genome sequence and genetic diversity analysis of an under-domesticated orphan crop, white fonio (Digitaria exilis).</title>
        <authorList>
            <person name="Bennetzen J.L."/>
            <person name="Chen S."/>
            <person name="Ma X."/>
            <person name="Wang X."/>
            <person name="Yssel A.E.J."/>
            <person name="Chaluvadi S.R."/>
            <person name="Johnson M."/>
            <person name="Gangashetty P."/>
            <person name="Hamidou F."/>
            <person name="Sanogo M.D."/>
            <person name="Zwaenepoel A."/>
            <person name="Wallace J."/>
            <person name="Van De Peer Y."/>
            <person name="Van Deynze A."/>
        </authorList>
    </citation>
    <scope>NUCLEOTIDE SEQUENCE</scope>
    <source>
        <tissue evidence="6">Leaves</tissue>
    </source>
</reference>
<dbReference type="Proteomes" id="UP000636709">
    <property type="component" value="Unassembled WGS sequence"/>
</dbReference>
<accession>A0A834ZVS2</accession>
<keyword evidence="2" id="KW-0805">Transcription regulation</keyword>
<keyword evidence="7" id="KW-1185">Reference proteome</keyword>
<dbReference type="GO" id="GO:0046982">
    <property type="term" value="F:protein heterodimerization activity"/>
    <property type="evidence" value="ECO:0007669"/>
    <property type="project" value="InterPro"/>
</dbReference>
<evidence type="ECO:0000259" key="5">
    <source>
        <dbReference type="SMART" id="SM00576"/>
    </source>
</evidence>
<feature type="domain" description="Bromodomain associated" evidence="5">
    <location>
        <begin position="19"/>
        <end position="96"/>
    </location>
</feature>
<protein>
    <recommendedName>
        <fullName evidence="5">Bromodomain associated domain-containing protein</fullName>
    </recommendedName>
</protein>
<dbReference type="GO" id="GO:0005669">
    <property type="term" value="C:transcription factor TFIID complex"/>
    <property type="evidence" value="ECO:0007669"/>
    <property type="project" value="InterPro"/>
</dbReference>
<dbReference type="SMART" id="SM00576">
    <property type="entry name" value="BTP"/>
    <property type="match status" value="1"/>
</dbReference>
<dbReference type="Pfam" id="PF07524">
    <property type="entry name" value="Bromo_TP"/>
    <property type="match status" value="1"/>
</dbReference>